<proteinExistence type="predicted"/>
<dbReference type="AlphaFoldDB" id="A0A382NQM6"/>
<protein>
    <recommendedName>
        <fullName evidence="2">FHA domain-containing protein</fullName>
    </recommendedName>
</protein>
<evidence type="ECO:0000259" key="2">
    <source>
        <dbReference type="PROSITE" id="PS50006"/>
    </source>
</evidence>
<reference evidence="3" key="1">
    <citation type="submission" date="2018-05" db="EMBL/GenBank/DDBJ databases">
        <authorList>
            <person name="Lanie J.A."/>
            <person name="Ng W.-L."/>
            <person name="Kazmierczak K.M."/>
            <person name="Andrzejewski T.M."/>
            <person name="Davidsen T.M."/>
            <person name="Wayne K.J."/>
            <person name="Tettelin H."/>
            <person name="Glass J.I."/>
            <person name="Rusch D."/>
            <person name="Podicherti R."/>
            <person name="Tsui H.-C.T."/>
            <person name="Winkler M.E."/>
        </authorList>
    </citation>
    <scope>NUCLEOTIDE SEQUENCE</scope>
</reference>
<feature type="non-terminal residue" evidence="3">
    <location>
        <position position="1"/>
    </location>
</feature>
<feature type="compositionally biased region" description="Pro residues" evidence="1">
    <location>
        <begin position="195"/>
        <end position="217"/>
    </location>
</feature>
<gene>
    <name evidence="3" type="ORF">METZ01_LOCUS316240</name>
</gene>
<dbReference type="Gene3D" id="2.60.200.20">
    <property type="match status" value="1"/>
</dbReference>
<name>A0A382NQM6_9ZZZZ</name>
<organism evidence="3">
    <name type="scientific">marine metagenome</name>
    <dbReference type="NCBI Taxonomy" id="408172"/>
    <lineage>
        <taxon>unclassified sequences</taxon>
        <taxon>metagenomes</taxon>
        <taxon>ecological metagenomes</taxon>
    </lineage>
</organism>
<dbReference type="SUPFAM" id="SSF49879">
    <property type="entry name" value="SMAD/FHA domain"/>
    <property type="match status" value="1"/>
</dbReference>
<feature type="domain" description="FHA" evidence="2">
    <location>
        <begin position="263"/>
        <end position="312"/>
    </location>
</feature>
<evidence type="ECO:0000313" key="3">
    <source>
        <dbReference type="EMBL" id="SVC63386.1"/>
    </source>
</evidence>
<feature type="non-terminal residue" evidence="3">
    <location>
        <position position="364"/>
    </location>
</feature>
<evidence type="ECO:0000256" key="1">
    <source>
        <dbReference type="SAM" id="MobiDB-lite"/>
    </source>
</evidence>
<feature type="region of interest" description="Disordered" evidence="1">
    <location>
        <begin position="178"/>
        <end position="226"/>
    </location>
</feature>
<dbReference type="EMBL" id="UINC01102062">
    <property type="protein sequence ID" value="SVC63386.1"/>
    <property type="molecule type" value="Genomic_DNA"/>
</dbReference>
<accession>A0A382NQM6</accession>
<dbReference type="InterPro" id="IPR008984">
    <property type="entry name" value="SMAD_FHA_dom_sf"/>
</dbReference>
<dbReference type="InterPro" id="IPR000253">
    <property type="entry name" value="FHA_dom"/>
</dbReference>
<feature type="region of interest" description="Disordered" evidence="1">
    <location>
        <begin position="305"/>
        <end position="335"/>
    </location>
</feature>
<dbReference type="PROSITE" id="PS50006">
    <property type="entry name" value="FHA_DOMAIN"/>
    <property type="match status" value="1"/>
</dbReference>
<sequence length="364" mass="39011">GFPLDEDIVRKILGIEIEAPDTSPSKPPPVVASAANECPKCGVGYPPSQKALWEKGICYACGGDLLKKSDGPTFEQMHGQIVHGRVVAKVVGGDFDGETIELFSTAKSDFGKNDIIKQLDKFDGVEKISRSHLKIVEDGIKGRRVVDAGSMNGSSPDTIHLNTGGEITLAGVLTINIPSPEKQGTGEYAHSTDPLPDPEIPPISVPDSVPPPPPPPPQEKKKGPPEILLRGRAYPNEITARVTEGPMAGKTFQIQQPTSTKPVTIGREDFRYSLGEFDGLEMISGGHLEITYVSMTGGSHYSIEDAGSTNGSDPERVSISTDFAPDDSHSKPSKPMEIAGAITLEFYRPWEEIDSEGPESAEEE</sequence>